<evidence type="ECO:0000313" key="3">
    <source>
        <dbReference type="Proteomes" id="UP000005801"/>
    </source>
</evidence>
<keyword evidence="3" id="KW-1185">Reference proteome</keyword>
<feature type="signal peptide" evidence="1">
    <location>
        <begin position="1"/>
        <end position="24"/>
    </location>
</feature>
<organism evidence="2 3">
    <name type="scientific">Plesiocystis pacifica SIR-1</name>
    <dbReference type="NCBI Taxonomy" id="391625"/>
    <lineage>
        <taxon>Bacteria</taxon>
        <taxon>Pseudomonadati</taxon>
        <taxon>Myxococcota</taxon>
        <taxon>Polyangia</taxon>
        <taxon>Nannocystales</taxon>
        <taxon>Nannocystaceae</taxon>
        <taxon>Plesiocystis</taxon>
    </lineage>
</organism>
<accession>A6G9Z4</accession>
<evidence type="ECO:0000256" key="1">
    <source>
        <dbReference type="SAM" id="SignalP"/>
    </source>
</evidence>
<protein>
    <submittedName>
        <fullName evidence="2">Uncharacterized protein</fullName>
    </submittedName>
</protein>
<dbReference type="Proteomes" id="UP000005801">
    <property type="component" value="Unassembled WGS sequence"/>
</dbReference>
<dbReference type="AlphaFoldDB" id="A6G9Z4"/>
<evidence type="ECO:0000313" key="2">
    <source>
        <dbReference type="EMBL" id="EDM77319.1"/>
    </source>
</evidence>
<dbReference type="EMBL" id="ABCS01000048">
    <property type="protein sequence ID" value="EDM77319.1"/>
    <property type="molecule type" value="Genomic_DNA"/>
</dbReference>
<sequence>MTKALATAALALTVFAGFSSTAQAEDVVKQARSNDVASEYVLEDDGDFYRKVGVHTCQITTGVEEFKISRHPNDSAMVYFMKGGDLWVLHNAEIPGHGQCPKASKKMILPDIAKAYSKMRYTLVNTIKTTIVNAAMSTQQNGLFVAWDNTHAVFQANNVADYLMNTCYGTKGKVYNTYVAFVLTDDNKVIKVKGKSPEKSVVDNNNTYESLQEFKAANKVCTDY</sequence>
<comment type="caution">
    <text evidence="2">The sequence shown here is derived from an EMBL/GenBank/DDBJ whole genome shotgun (WGS) entry which is preliminary data.</text>
</comment>
<proteinExistence type="predicted"/>
<keyword evidence="1" id="KW-0732">Signal</keyword>
<feature type="chain" id="PRO_5002697567" evidence="1">
    <location>
        <begin position="25"/>
        <end position="224"/>
    </location>
</feature>
<gene>
    <name evidence="2" type="ORF">PPSIR1_26418</name>
</gene>
<name>A6G9Z4_9BACT</name>
<reference evidence="2 3" key="1">
    <citation type="submission" date="2007-06" db="EMBL/GenBank/DDBJ databases">
        <authorList>
            <person name="Shimkets L."/>
            <person name="Ferriera S."/>
            <person name="Johnson J."/>
            <person name="Kravitz S."/>
            <person name="Beeson K."/>
            <person name="Sutton G."/>
            <person name="Rogers Y.-H."/>
            <person name="Friedman R."/>
            <person name="Frazier M."/>
            <person name="Venter J.C."/>
        </authorList>
    </citation>
    <scope>NUCLEOTIDE SEQUENCE [LARGE SCALE GENOMIC DNA]</scope>
    <source>
        <strain evidence="2 3">SIR-1</strain>
    </source>
</reference>